<keyword evidence="6 10" id="KW-0697">Rotamase</keyword>
<dbReference type="InterPro" id="IPR046357">
    <property type="entry name" value="PPIase_dom_sf"/>
</dbReference>
<evidence type="ECO:0000256" key="2">
    <source>
        <dbReference type="ARBA" id="ARBA00007656"/>
    </source>
</evidence>
<dbReference type="PROSITE" id="PS50198">
    <property type="entry name" value="PPIC_PPIASE_2"/>
    <property type="match status" value="1"/>
</dbReference>
<comment type="similarity">
    <text evidence="2">Belongs to the PpiC/parvulin rotamase family.</text>
</comment>
<comment type="catalytic activity">
    <reaction evidence="1">
        <text>[protein]-peptidylproline (omega=180) = [protein]-peptidylproline (omega=0)</text>
        <dbReference type="Rhea" id="RHEA:16237"/>
        <dbReference type="Rhea" id="RHEA-COMP:10747"/>
        <dbReference type="Rhea" id="RHEA-COMP:10748"/>
        <dbReference type="ChEBI" id="CHEBI:83833"/>
        <dbReference type="ChEBI" id="CHEBI:83834"/>
        <dbReference type="EC" id="5.2.1.8"/>
    </reaction>
</comment>
<dbReference type="SUPFAM" id="SSF109998">
    <property type="entry name" value="Triger factor/SurA peptide-binding domain-like"/>
    <property type="match status" value="1"/>
</dbReference>
<dbReference type="InterPro" id="IPR027304">
    <property type="entry name" value="Trigger_fact/SurA_dom_sf"/>
</dbReference>
<evidence type="ECO:0000256" key="11">
    <source>
        <dbReference type="SAM" id="Phobius"/>
    </source>
</evidence>
<evidence type="ECO:0000256" key="5">
    <source>
        <dbReference type="ARBA" id="ARBA00022729"/>
    </source>
</evidence>
<dbReference type="PANTHER" id="PTHR47245">
    <property type="entry name" value="PEPTIDYLPROLYL ISOMERASE"/>
    <property type="match status" value="1"/>
</dbReference>
<name>A0A2Z4YLG7_RHILE</name>
<dbReference type="EMBL" id="CP030760">
    <property type="protein sequence ID" value="AXA42310.1"/>
    <property type="molecule type" value="Genomic_DNA"/>
</dbReference>
<organism evidence="13 14">
    <name type="scientific">Rhizobium leguminosarum</name>
    <dbReference type="NCBI Taxonomy" id="384"/>
    <lineage>
        <taxon>Bacteria</taxon>
        <taxon>Pseudomonadati</taxon>
        <taxon>Pseudomonadota</taxon>
        <taxon>Alphaproteobacteria</taxon>
        <taxon>Hyphomicrobiales</taxon>
        <taxon>Rhizobiaceae</taxon>
        <taxon>Rhizobium/Agrobacterium group</taxon>
        <taxon>Rhizobium</taxon>
    </lineage>
</organism>
<evidence type="ECO:0000256" key="8">
    <source>
        <dbReference type="ARBA" id="ARBA00030642"/>
    </source>
</evidence>
<evidence type="ECO:0000256" key="9">
    <source>
        <dbReference type="ARBA" id="ARBA00031484"/>
    </source>
</evidence>
<dbReference type="AlphaFoldDB" id="A0A2Z4YLG7"/>
<feature type="transmembrane region" description="Helical" evidence="11">
    <location>
        <begin position="12"/>
        <end position="29"/>
    </location>
</feature>
<keyword evidence="11" id="KW-0472">Membrane</keyword>
<dbReference type="SUPFAM" id="SSF54534">
    <property type="entry name" value="FKBP-like"/>
    <property type="match status" value="1"/>
</dbReference>
<dbReference type="Gene3D" id="3.10.50.40">
    <property type="match status" value="1"/>
</dbReference>
<evidence type="ECO:0000256" key="7">
    <source>
        <dbReference type="ARBA" id="ARBA00023235"/>
    </source>
</evidence>
<dbReference type="InterPro" id="IPR000297">
    <property type="entry name" value="PPIase_PpiC"/>
</dbReference>
<dbReference type="EC" id="5.2.1.8" evidence="3"/>
<dbReference type="Proteomes" id="UP000251166">
    <property type="component" value="Chromosome"/>
</dbReference>
<dbReference type="InterPro" id="IPR050245">
    <property type="entry name" value="PrsA_foldase"/>
</dbReference>
<evidence type="ECO:0000256" key="3">
    <source>
        <dbReference type="ARBA" id="ARBA00013194"/>
    </source>
</evidence>
<dbReference type="PANTHER" id="PTHR47245:SF1">
    <property type="entry name" value="FOLDASE PROTEIN PRSA"/>
    <property type="match status" value="1"/>
</dbReference>
<evidence type="ECO:0000256" key="1">
    <source>
        <dbReference type="ARBA" id="ARBA00000971"/>
    </source>
</evidence>
<dbReference type="RefSeq" id="WP_112906543.1">
    <property type="nucleotide sequence ID" value="NZ_CP030760.1"/>
</dbReference>
<keyword evidence="11" id="KW-1133">Transmembrane helix</keyword>
<protein>
    <recommendedName>
        <fullName evidence="4">Parvulin-like PPIase</fullName>
        <ecNumber evidence="3">5.2.1.8</ecNumber>
    </recommendedName>
    <alternativeName>
        <fullName evidence="8">Peptidyl-prolyl cis-trans isomerase plp</fullName>
    </alternativeName>
    <alternativeName>
        <fullName evidence="9">Rotamase plp</fullName>
    </alternativeName>
</protein>
<gene>
    <name evidence="13" type="ORF">DLJ82_4749</name>
</gene>
<dbReference type="GO" id="GO:0003755">
    <property type="term" value="F:peptidyl-prolyl cis-trans isomerase activity"/>
    <property type="evidence" value="ECO:0007669"/>
    <property type="project" value="UniProtKB-KW"/>
</dbReference>
<feature type="domain" description="PpiC" evidence="12">
    <location>
        <begin position="138"/>
        <end position="236"/>
    </location>
</feature>
<keyword evidence="11" id="KW-0812">Transmembrane</keyword>
<evidence type="ECO:0000256" key="10">
    <source>
        <dbReference type="PROSITE-ProRule" id="PRU00278"/>
    </source>
</evidence>
<evidence type="ECO:0000313" key="14">
    <source>
        <dbReference type="Proteomes" id="UP000251166"/>
    </source>
</evidence>
<evidence type="ECO:0000256" key="6">
    <source>
        <dbReference type="ARBA" id="ARBA00023110"/>
    </source>
</evidence>
<keyword evidence="5" id="KW-0732">Signal</keyword>
<keyword evidence="7 10" id="KW-0413">Isomerase</keyword>
<evidence type="ECO:0000313" key="13">
    <source>
        <dbReference type="EMBL" id="AXA42310.1"/>
    </source>
</evidence>
<reference evidence="13 14" key="1">
    <citation type="submission" date="2018-07" db="EMBL/GenBank/DDBJ databases">
        <title>Rhizobium leguminosarum strain:ATCC 14479 Genome sequencing and assembly.</title>
        <authorList>
            <person name="Chakraborty R."/>
        </authorList>
    </citation>
    <scope>NUCLEOTIDE SEQUENCE [LARGE SCALE GENOMIC DNA]</scope>
    <source>
        <strain evidence="13 14">ATCC 14479</strain>
    </source>
</reference>
<evidence type="ECO:0000256" key="4">
    <source>
        <dbReference type="ARBA" id="ARBA00018370"/>
    </source>
</evidence>
<evidence type="ECO:0000259" key="12">
    <source>
        <dbReference type="PROSITE" id="PS50198"/>
    </source>
</evidence>
<dbReference type="Pfam" id="PF13145">
    <property type="entry name" value="Rotamase_2"/>
    <property type="match status" value="1"/>
</dbReference>
<sequence>MSGWRRVLREPLLHFLVVGAVLFGAYHLLTPSQEEAANTNQIVLTKDDLRQLAISWLAQGRSSPTPEQIRGLVDQKVTQEILFREAVALGLDRDDEVVKRRLAQKMDFLASDVASMQEPTDADLKAWFDKNAETFALPAHATFRHLYFSTDKHGRGTEGVAAAALALLGGKSPDSSEVAAVGDPFMFQNHYGDATPDQMAKEFGPEFSKALFQLPAGKWVGPVKSGYGWHLVWIDSIEPGRIPTYAEVMPNVKAGWVRDQYQEIKRTSLEETRSRYSVIVPPIEAADFQDLQVPPGYNLGLEVSAQ</sequence>
<proteinExistence type="inferred from homology"/>
<accession>A0A2Z4YLG7</accession>